<feature type="transmembrane region" description="Helical" evidence="8">
    <location>
        <begin position="391"/>
        <end position="412"/>
    </location>
</feature>
<feature type="transmembrane region" description="Helical" evidence="8">
    <location>
        <begin position="67"/>
        <end position="85"/>
    </location>
</feature>
<dbReference type="GO" id="GO:0042907">
    <property type="term" value="F:xanthine transmembrane transporter activity"/>
    <property type="evidence" value="ECO:0007669"/>
    <property type="project" value="TreeGrafter"/>
</dbReference>
<organism evidence="9 10">
    <name type="scientific">Izhakiella capsodis</name>
    <dbReference type="NCBI Taxonomy" id="1367852"/>
    <lineage>
        <taxon>Bacteria</taxon>
        <taxon>Pseudomonadati</taxon>
        <taxon>Pseudomonadota</taxon>
        <taxon>Gammaproteobacteria</taxon>
        <taxon>Enterobacterales</taxon>
        <taxon>Erwiniaceae</taxon>
        <taxon>Izhakiella</taxon>
    </lineage>
</organism>
<feature type="transmembrane region" description="Helical" evidence="8">
    <location>
        <begin position="20"/>
        <end position="38"/>
    </location>
</feature>
<dbReference type="InterPro" id="IPR006043">
    <property type="entry name" value="NCS2"/>
</dbReference>
<dbReference type="InterPro" id="IPR006042">
    <property type="entry name" value="Xan_ur_permease"/>
</dbReference>
<feature type="transmembrane region" description="Helical" evidence="8">
    <location>
        <begin position="331"/>
        <end position="354"/>
    </location>
</feature>
<evidence type="ECO:0000256" key="3">
    <source>
        <dbReference type="ARBA" id="ARBA00022448"/>
    </source>
</evidence>
<dbReference type="Proteomes" id="UP000242222">
    <property type="component" value="Unassembled WGS sequence"/>
</dbReference>
<feature type="transmembrane region" description="Helical" evidence="8">
    <location>
        <begin position="120"/>
        <end position="146"/>
    </location>
</feature>
<dbReference type="STRING" id="1367852.SAMN05216516_102474"/>
<reference evidence="10" key="1">
    <citation type="submission" date="2016-10" db="EMBL/GenBank/DDBJ databases">
        <authorList>
            <person name="Varghese N."/>
            <person name="Submissions S."/>
        </authorList>
    </citation>
    <scope>NUCLEOTIDE SEQUENCE [LARGE SCALE GENOMIC DNA]</scope>
    <source>
        <strain evidence="10">N6PO6</strain>
    </source>
</reference>
<proteinExistence type="inferred from homology"/>
<feature type="transmembrane region" description="Helical" evidence="8">
    <location>
        <begin position="225"/>
        <end position="250"/>
    </location>
</feature>
<gene>
    <name evidence="9" type="ORF">SAMN05216516_102474</name>
</gene>
<accession>A0A1I4WF90</accession>
<dbReference type="GO" id="GO:0005886">
    <property type="term" value="C:plasma membrane"/>
    <property type="evidence" value="ECO:0007669"/>
    <property type="project" value="UniProtKB-SubCell"/>
</dbReference>
<evidence type="ECO:0000256" key="2">
    <source>
        <dbReference type="ARBA" id="ARBA00008821"/>
    </source>
</evidence>
<dbReference type="AlphaFoldDB" id="A0A1I4WF90"/>
<name>A0A1I4WF90_9GAMM</name>
<evidence type="ECO:0000313" key="10">
    <source>
        <dbReference type="Proteomes" id="UP000242222"/>
    </source>
</evidence>
<feature type="transmembrane region" description="Helical" evidence="8">
    <location>
        <begin position="301"/>
        <end position="319"/>
    </location>
</feature>
<keyword evidence="3" id="KW-0813">Transport</keyword>
<protein>
    <submittedName>
        <fullName evidence="9">Uracil permease</fullName>
    </submittedName>
</protein>
<feature type="transmembrane region" description="Helical" evidence="8">
    <location>
        <begin position="91"/>
        <end position="108"/>
    </location>
</feature>
<evidence type="ECO:0000256" key="8">
    <source>
        <dbReference type="SAM" id="Phobius"/>
    </source>
</evidence>
<sequence>MTRRAIGVSERPPLLQMIPLSFQHLFAMFGATVLVPVLFHINPATVLLFNGIGTLLYLLICKGKIPAYLGSSFAFISPVLLLLPLGYEKALGGFILCGLLFCLVSLIVKKAGSGWLDVMFPPAAMGAIVAVIGLELAGVAANMAGLLPADGVPTDGKAMIISMVTLAVTVFGSVLFRGFLAIIPILVGVLVGYALSYFMGVVNWAPVEQASWFALPTFYKPQFDLAAMLTIVPAALVVIAEHVGHLVVTANIVKKDLIKDPGLHRSMFANGISTVISGFFGSTPNTTYGENIGVMAITRVYSTWVIGGAAVLAILLSCIGKLAAAIQAVPVPVMGGVSLLLYGVIAASGVRVLIESKVDYNKAQNLILTSVILIIGVSGARVHIGAAELKGMALATIVGVMLSLIFKVISLLRPEEVVLEAPEDDG</sequence>
<evidence type="ECO:0000256" key="4">
    <source>
        <dbReference type="ARBA" id="ARBA00022475"/>
    </source>
</evidence>
<keyword evidence="10" id="KW-1185">Reference proteome</keyword>
<dbReference type="NCBIfam" id="TIGR00801">
    <property type="entry name" value="ncs2"/>
    <property type="match status" value="1"/>
</dbReference>
<keyword evidence="4" id="KW-1003">Cell membrane</keyword>
<dbReference type="PANTHER" id="PTHR42810:SF4">
    <property type="entry name" value="URIC ACID TRANSPORTER UACT"/>
    <property type="match status" value="1"/>
</dbReference>
<dbReference type="PROSITE" id="PS01116">
    <property type="entry name" value="XANTH_URACIL_PERMASE"/>
    <property type="match status" value="1"/>
</dbReference>
<dbReference type="PANTHER" id="PTHR42810">
    <property type="entry name" value="PURINE PERMEASE C1399.01C-RELATED"/>
    <property type="match status" value="1"/>
</dbReference>
<evidence type="ECO:0000256" key="1">
    <source>
        <dbReference type="ARBA" id="ARBA00004651"/>
    </source>
</evidence>
<feature type="transmembrane region" description="Helical" evidence="8">
    <location>
        <begin position="158"/>
        <end position="176"/>
    </location>
</feature>
<dbReference type="NCBIfam" id="NF007995">
    <property type="entry name" value="PRK10720.1"/>
    <property type="match status" value="1"/>
</dbReference>
<feature type="transmembrane region" description="Helical" evidence="8">
    <location>
        <begin position="366"/>
        <end position="384"/>
    </location>
</feature>
<evidence type="ECO:0000313" key="9">
    <source>
        <dbReference type="EMBL" id="SFN12441.1"/>
    </source>
</evidence>
<feature type="transmembrane region" description="Helical" evidence="8">
    <location>
        <begin position="44"/>
        <end position="60"/>
    </location>
</feature>
<evidence type="ECO:0000256" key="5">
    <source>
        <dbReference type="ARBA" id="ARBA00022692"/>
    </source>
</evidence>
<keyword evidence="7 8" id="KW-0472">Membrane</keyword>
<dbReference type="Pfam" id="PF00860">
    <property type="entry name" value="Xan_ur_permease"/>
    <property type="match status" value="1"/>
</dbReference>
<dbReference type="OrthoDB" id="9779092at2"/>
<comment type="subcellular location">
    <subcellularLocation>
        <location evidence="1">Cell membrane</location>
        <topology evidence="1">Multi-pass membrane protein</topology>
    </subcellularLocation>
</comment>
<keyword evidence="5 8" id="KW-0812">Transmembrane</keyword>
<feature type="transmembrane region" description="Helical" evidence="8">
    <location>
        <begin position="183"/>
        <end position="205"/>
    </location>
</feature>
<comment type="similarity">
    <text evidence="2">Belongs to the nucleobase:cation symporter-2 (NCS2) (TC 2.A.40) family.</text>
</comment>
<keyword evidence="6 8" id="KW-1133">Transmembrane helix</keyword>
<evidence type="ECO:0000256" key="7">
    <source>
        <dbReference type="ARBA" id="ARBA00023136"/>
    </source>
</evidence>
<dbReference type="EMBL" id="FOVC01000002">
    <property type="protein sequence ID" value="SFN12441.1"/>
    <property type="molecule type" value="Genomic_DNA"/>
</dbReference>
<dbReference type="RefSeq" id="WP_092876032.1">
    <property type="nucleotide sequence ID" value="NZ_FOVC01000002.1"/>
</dbReference>
<evidence type="ECO:0000256" key="6">
    <source>
        <dbReference type="ARBA" id="ARBA00022989"/>
    </source>
</evidence>